<feature type="region of interest" description="Disordered" evidence="8">
    <location>
        <begin position="616"/>
        <end position="672"/>
    </location>
</feature>
<keyword evidence="3" id="KW-0540">Nuclease</keyword>
<comment type="caution">
    <text evidence="12">The sequence shown here is derived from an EMBL/GenBank/DDBJ whole genome shotgun (WGS) entry which is preliminary data.</text>
</comment>
<keyword evidence="9" id="KW-1133">Transmembrane helix</keyword>
<evidence type="ECO:0000313" key="13">
    <source>
        <dbReference type="Proteomes" id="UP000440578"/>
    </source>
</evidence>
<dbReference type="InterPro" id="IPR036875">
    <property type="entry name" value="Znf_CCHC_sf"/>
</dbReference>
<gene>
    <name evidence="12" type="primary">K02A2.6_74</name>
    <name evidence="12" type="ORF">FJT64_027053</name>
</gene>
<evidence type="ECO:0000256" key="7">
    <source>
        <dbReference type="SAM" id="Coils"/>
    </source>
</evidence>
<dbReference type="GO" id="GO:0003676">
    <property type="term" value="F:nucleic acid binding"/>
    <property type="evidence" value="ECO:0007669"/>
    <property type="project" value="InterPro"/>
</dbReference>
<dbReference type="InterPro" id="IPR000477">
    <property type="entry name" value="RT_dom"/>
</dbReference>
<accession>A0A6A4W9W3</accession>
<dbReference type="GO" id="GO:0004519">
    <property type="term" value="F:endonuclease activity"/>
    <property type="evidence" value="ECO:0007669"/>
    <property type="project" value="UniProtKB-KW"/>
</dbReference>
<dbReference type="Proteomes" id="UP000440578">
    <property type="component" value="Unassembled WGS sequence"/>
</dbReference>
<name>A0A6A4W9W3_AMPAM</name>
<evidence type="ECO:0000256" key="1">
    <source>
        <dbReference type="ARBA" id="ARBA00022679"/>
    </source>
</evidence>
<keyword evidence="5" id="KW-0378">Hydrolase</keyword>
<dbReference type="SUPFAM" id="SSF57756">
    <property type="entry name" value="Retrovirus zinc finger-like domains"/>
    <property type="match status" value="1"/>
</dbReference>
<evidence type="ECO:0000256" key="8">
    <source>
        <dbReference type="SAM" id="MobiDB-lite"/>
    </source>
</evidence>
<feature type="compositionally biased region" description="Gly residues" evidence="8">
    <location>
        <begin position="646"/>
        <end position="657"/>
    </location>
</feature>
<reference evidence="12 13" key="1">
    <citation type="submission" date="2019-07" db="EMBL/GenBank/DDBJ databases">
        <title>Draft genome assembly of a fouling barnacle, Amphibalanus amphitrite (Darwin, 1854): The first reference genome for Thecostraca.</title>
        <authorList>
            <person name="Kim W."/>
        </authorList>
    </citation>
    <scope>NUCLEOTIDE SEQUENCE [LARGE SCALE GENOMIC DNA]</scope>
    <source>
        <strain evidence="12">SNU_AA5</strain>
        <tissue evidence="12">Soma without cirri and trophi</tissue>
    </source>
</reference>
<sequence>MKMEDGEDFEHFLGRLRVQLRRCGYTAIENERELRDRCVAGCSAELRPKMLQKAAARGDTLTLENVRGVARAFKDAKQLGEQLDSGGRTAGAASVQPPDGGGLEVNAMGPQANGRSRPGACFRRCYRCGATGHIKRNCPRNAERQVRSVELEETVLRINRPIQRDQLPLVTVEINGRRTEMLIDTGSPVTIAGEGTIPGLKLRKSDLRLTSYTGQVVPIKGEATVNVCHGDQQKSLRIVVSGQRGHRPLLGRDWLREVRLDWQSVFKIGDEPKRTLKTVLAAHKAVFADGLGVMPLSLRAHLTLKPGAVPRRLAARPVPYALLSKVDEELDRWVKEGIARKVESTEESSGWATPLVPIPKQSGAVRLCASYNLTVNPQLVVKHHPMPTPEDVFANVKGKLFCKLDLRDAYQQIELDEPSQAMTTVSTHRGDYVMKRLPFGIASSGALFQDAMDRRYALQLAAYSYTVELRRSEQMHVADSLSRLVAQTEGDEQSDDSDSFSGGHLLYMDGVTPELTAQKLTTASRRDPMLSKVLTYVRELHDFKESLLSKFEALNNRIHDLEEHVNAKDIEMEKMSSELQETREEMQRLHDRAEKAEMNSRIPCLILSGRALAPHPDRRLAAPLPPSDRSAPRGADSPAPSDRSGGPAGAGQPGGGGAEREPRHSDRNAREEDINGLVVGVIRERFRDLSFTEADIDRAHRLPGPNNRVIIRFVRSGAGSVREQLMTRRMELRGRGDLFINESLTEEKNHIYHSLLAARKAGKVYTVFTRDTDSLPDARTRPVAVGCVVRLVEAMASAAPAAWRASAAGGGPSSAMPAAGRCLMALAVVWSGPADGGDRRDFNRNYLSAACQGVASNATQYLAAANGTDSQQGECLRESSVLYLLLMLGTLWVGVSLYNFNKTRNTFGSPVLTPLNGVGLRIALLGGGTLTVISP</sequence>
<dbReference type="InterPro" id="IPR043502">
    <property type="entry name" value="DNA/RNA_pol_sf"/>
</dbReference>
<dbReference type="SUPFAM" id="SSF50630">
    <property type="entry name" value="Acid proteases"/>
    <property type="match status" value="1"/>
</dbReference>
<dbReference type="InterPro" id="IPR050951">
    <property type="entry name" value="Retrovirus_Pol_polyprotein"/>
</dbReference>
<keyword evidence="9" id="KW-0472">Membrane</keyword>
<keyword evidence="13" id="KW-1185">Reference proteome</keyword>
<keyword evidence="7" id="KW-0175">Coiled coil</keyword>
<evidence type="ECO:0000256" key="3">
    <source>
        <dbReference type="ARBA" id="ARBA00022722"/>
    </source>
</evidence>
<evidence type="ECO:0000259" key="11">
    <source>
        <dbReference type="PROSITE" id="PS50175"/>
    </source>
</evidence>
<dbReference type="AlphaFoldDB" id="A0A6A4W9W3"/>
<dbReference type="Pfam" id="PF00098">
    <property type="entry name" value="zf-CCHC"/>
    <property type="match status" value="1"/>
</dbReference>
<evidence type="ECO:0000256" key="6">
    <source>
        <dbReference type="PROSITE-ProRule" id="PRU00047"/>
    </source>
</evidence>
<dbReference type="InterPro" id="IPR021109">
    <property type="entry name" value="Peptidase_aspartic_dom_sf"/>
</dbReference>
<dbReference type="SUPFAM" id="SSF56672">
    <property type="entry name" value="DNA/RNA polymerases"/>
    <property type="match status" value="1"/>
</dbReference>
<dbReference type="Pfam" id="PF00078">
    <property type="entry name" value="RVT_1"/>
    <property type="match status" value="1"/>
</dbReference>
<evidence type="ECO:0000256" key="2">
    <source>
        <dbReference type="ARBA" id="ARBA00022695"/>
    </source>
</evidence>
<evidence type="ECO:0000256" key="4">
    <source>
        <dbReference type="ARBA" id="ARBA00022759"/>
    </source>
</evidence>
<proteinExistence type="predicted"/>
<keyword evidence="2" id="KW-0548">Nucleotidyltransferase</keyword>
<dbReference type="Pfam" id="PF00077">
    <property type="entry name" value="RVP"/>
    <property type="match status" value="1"/>
</dbReference>
<keyword evidence="6" id="KW-0863">Zinc-finger</keyword>
<dbReference type="InterPro" id="IPR001995">
    <property type="entry name" value="Peptidase_A2_cat"/>
</dbReference>
<keyword evidence="6" id="KW-0479">Metal-binding</keyword>
<dbReference type="GO" id="GO:0008270">
    <property type="term" value="F:zinc ion binding"/>
    <property type="evidence" value="ECO:0007669"/>
    <property type="project" value="UniProtKB-KW"/>
</dbReference>
<dbReference type="GO" id="GO:0071897">
    <property type="term" value="P:DNA biosynthetic process"/>
    <property type="evidence" value="ECO:0007669"/>
    <property type="project" value="UniProtKB-ARBA"/>
</dbReference>
<dbReference type="SMART" id="SM00343">
    <property type="entry name" value="ZnF_C2HC"/>
    <property type="match status" value="1"/>
</dbReference>
<evidence type="ECO:0000256" key="5">
    <source>
        <dbReference type="ARBA" id="ARBA00022801"/>
    </source>
</evidence>
<dbReference type="PANTHER" id="PTHR37984:SF5">
    <property type="entry name" value="PROTEIN NYNRIN-LIKE"/>
    <property type="match status" value="1"/>
</dbReference>
<keyword evidence="6" id="KW-0862">Zinc</keyword>
<dbReference type="InterPro" id="IPR018061">
    <property type="entry name" value="Retropepsins"/>
</dbReference>
<organism evidence="12 13">
    <name type="scientific">Amphibalanus amphitrite</name>
    <name type="common">Striped barnacle</name>
    <name type="synonym">Balanus amphitrite</name>
    <dbReference type="NCBI Taxonomy" id="1232801"/>
    <lineage>
        <taxon>Eukaryota</taxon>
        <taxon>Metazoa</taxon>
        <taxon>Ecdysozoa</taxon>
        <taxon>Arthropoda</taxon>
        <taxon>Crustacea</taxon>
        <taxon>Multicrustacea</taxon>
        <taxon>Cirripedia</taxon>
        <taxon>Thoracica</taxon>
        <taxon>Thoracicalcarea</taxon>
        <taxon>Balanomorpha</taxon>
        <taxon>Balanoidea</taxon>
        <taxon>Balanidae</taxon>
        <taxon>Amphibalaninae</taxon>
        <taxon>Amphibalanus</taxon>
    </lineage>
</organism>
<dbReference type="GO" id="GO:0016779">
    <property type="term" value="F:nucleotidyltransferase activity"/>
    <property type="evidence" value="ECO:0007669"/>
    <property type="project" value="UniProtKB-KW"/>
</dbReference>
<feature type="domain" description="Peptidase A2" evidence="11">
    <location>
        <begin position="179"/>
        <end position="254"/>
    </location>
</feature>
<feature type="domain" description="CCHC-type" evidence="10">
    <location>
        <begin position="123"/>
        <end position="140"/>
    </location>
</feature>
<feature type="compositionally biased region" description="Basic and acidic residues" evidence="8">
    <location>
        <begin position="658"/>
        <end position="672"/>
    </location>
</feature>
<dbReference type="Gene3D" id="2.40.70.10">
    <property type="entry name" value="Acid Proteases"/>
    <property type="match status" value="1"/>
</dbReference>
<dbReference type="GO" id="GO:0006508">
    <property type="term" value="P:proteolysis"/>
    <property type="evidence" value="ECO:0007669"/>
    <property type="project" value="InterPro"/>
</dbReference>
<evidence type="ECO:0000259" key="10">
    <source>
        <dbReference type="PROSITE" id="PS50158"/>
    </source>
</evidence>
<keyword evidence="1" id="KW-0808">Transferase</keyword>
<dbReference type="PANTHER" id="PTHR37984">
    <property type="entry name" value="PROTEIN CBG26694"/>
    <property type="match status" value="1"/>
</dbReference>
<dbReference type="EMBL" id="VIIS01001263">
    <property type="protein sequence ID" value="KAF0300440.1"/>
    <property type="molecule type" value="Genomic_DNA"/>
</dbReference>
<dbReference type="InterPro" id="IPR001878">
    <property type="entry name" value="Znf_CCHC"/>
</dbReference>
<evidence type="ECO:0000313" key="12">
    <source>
        <dbReference type="EMBL" id="KAF0300440.1"/>
    </source>
</evidence>
<evidence type="ECO:0000256" key="9">
    <source>
        <dbReference type="SAM" id="Phobius"/>
    </source>
</evidence>
<dbReference type="CDD" id="cd01647">
    <property type="entry name" value="RT_LTR"/>
    <property type="match status" value="1"/>
</dbReference>
<dbReference type="PROSITE" id="PS50158">
    <property type="entry name" value="ZF_CCHC"/>
    <property type="match status" value="1"/>
</dbReference>
<keyword evidence="9" id="KW-0812">Transmembrane</keyword>
<feature type="coiled-coil region" evidence="7">
    <location>
        <begin position="544"/>
        <end position="599"/>
    </location>
</feature>
<dbReference type="GO" id="GO:0004190">
    <property type="term" value="F:aspartic-type endopeptidase activity"/>
    <property type="evidence" value="ECO:0007669"/>
    <property type="project" value="InterPro"/>
</dbReference>
<feature type="region of interest" description="Disordered" evidence="8">
    <location>
        <begin position="82"/>
        <end position="117"/>
    </location>
</feature>
<dbReference type="PROSITE" id="PS00141">
    <property type="entry name" value="ASP_PROTEASE"/>
    <property type="match status" value="1"/>
</dbReference>
<dbReference type="InterPro" id="IPR001969">
    <property type="entry name" value="Aspartic_peptidase_AS"/>
</dbReference>
<dbReference type="Gene3D" id="4.10.60.10">
    <property type="entry name" value="Zinc finger, CCHC-type"/>
    <property type="match status" value="1"/>
</dbReference>
<protein>
    <recommendedName>
        <fullName evidence="14">CCHC-type domain-containing protein</fullName>
    </recommendedName>
</protein>
<feature type="transmembrane region" description="Helical" evidence="9">
    <location>
        <begin position="881"/>
        <end position="900"/>
    </location>
</feature>
<dbReference type="PROSITE" id="PS50175">
    <property type="entry name" value="ASP_PROT_RETROV"/>
    <property type="match status" value="1"/>
</dbReference>
<keyword evidence="4" id="KW-0255">Endonuclease</keyword>
<dbReference type="OrthoDB" id="9893755at2759"/>
<dbReference type="Gene3D" id="3.10.10.10">
    <property type="entry name" value="HIV Type 1 Reverse Transcriptase, subunit A, domain 1"/>
    <property type="match status" value="1"/>
</dbReference>
<evidence type="ECO:0008006" key="14">
    <source>
        <dbReference type="Google" id="ProtNLM"/>
    </source>
</evidence>